<feature type="binding site" evidence="12">
    <location>
        <position position="423"/>
    </location>
    <ligand>
        <name>Zn(2+)</name>
        <dbReference type="ChEBI" id="CHEBI:29105"/>
        <note>catalytic</note>
    </ligand>
</feature>
<dbReference type="Proteomes" id="UP000663846">
    <property type="component" value="Unassembled WGS sequence"/>
</dbReference>
<feature type="chain" id="PRO_5034506402" description="Extracellular metalloproteinase" evidence="13">
    <location>
        <begin position="21"/>
        <end position="559"/>
    </location>
</feature>
<dbReference type="GO" id="GO:0008270">
    <property type="term" value="F:zinc ion binding"/>
    <property type="evidence" value="ECO:0007669"/>
    <property type="project" value="InterPro"/>
</dbReference>
<comment type="caution">
    <text evidence="16">The sequence shown here is derived from an EMBL/GenBank/DDBJ whole genome shotgun (WGS) entry which is preliminary data.</text>
</comment>
<keyword evidence="10 13" id="KW-0865">Zymogen</keyword>
<evidence type="ECO:0000256" key="3">
    <source>
        <dbReference type="ARBA" id="ARBA00022525"/>
    </source>
</evidence>
<feature type="domain" description="FTP" evidence="15">
    <location>
        <begin position="104"/>
        <end position="136"/>
    </location>
</feature>
<dbReference type="Pfam" id="PF02128">
    <property type="entry name" value="Peptidase_M36"/>
    <property type="match status" value="1"/>
</dbReference>
<feature type="binding site" evidence="12">
    <location>
        <position position="219"/>
    </location>
    <ligand>
        <name>Zn(2+)</name>
        <dbReference type="ChEBI" id="CHEBI:29105"/>
        <note>catalytic</note>
    </ligand>
</feature>
<dbReference type="Pfam" id="PF07504">
    <property type="entry name" value="FTP"/>
    <property type="match status" value="1"/>
</dbReference>
<evidence type="ECO:0000256" key="10">
    <source>
        <dbReference type="ARBA" id="ARBA00023145"/>
    </source>
</evidence>
<proteinExistence type="inferred from homology"/>
<organism evidence="16 17">
    <name type="scientific">Rhizoctonia solani</name>
    <dbReference type="NCBI Taxonomy" id="456999"/>
    <lineage>
        <taxon>Eukaryota</taxon>
        <taxon>Fungi</taxon>
        <taxon>Dikarya</taxon>
        <taxon>Basidiomycota</taxon>
        <taxon>Agaricomycotina</taxon>
        <taxon>Agaricomycetes</taxon>
        <taxon>Cantharellales</taxon>
        <taxon>Ceratobasidiaceae</taxon>
        <taxon>Rhizoctonia</taxon>
    </lineage>
</organism>
<dbReference type="PANTHER" id="PTHR33478">
    <property type="entry name" value="EXTRACELLULAR METALLOPROTEINASE MEP"/>
    <property type="match status" value="1"/>
</dbReference>
<evidence type="ECO:0000256" key="13">
    <source>
        <dbReference type="RuleBase" id="RU364017"/>
    </source>
</evidence>
<dbReference type="InterPro" id="IPR050371">
    <property type="entry name" value="Fungal_virulence_M36"/>
</dbReference>
<evidence type="ECO:0000256" key="4">
    <source>
        <dbReference type="ARBA" id="ARBA00022670"/>
    </source>
</evidence>
<dbReference type="EC" id="3.4.24.-" evidence="13"/>
<dbReference type="GO" id="GO:0005615">
    <property type="term" value="C:extracellular space"/>
    <property type="evidence" value="ECO:0007669"/>
    <property type="project" value="InterPro"/>
</dbReference>
<protein>
    <recommendedName>
        <fullName evidence="13">Extracellular metalloproteinase</fullName>
        <ecNumber evidence="13">3.4.24.-</ecNumber>
    </recommendedName>
    <alternativeName>
        <fullName evidence="13">Fungalysin</fullName>
    </alternativeName>
</protein>
<dbReference type="Gene3D" id="1.10.390.10">
    <property type="entry name" value="Neutral Protease Domain 2"/>
    <property type="match status" value="1"/>
</dbReference>
<accession>A0A8H2XU11</accession>
<comment type="cofactor">
    <cofactor evidence="12">
        <name>Zn(2+)</name>
        <dbReference type="ChEBI" id="CHEBI:29105"/>
    </cofactor>
    <text evidence="12">Binds 1 zinc ion per subunit.</text>
</comment>
<feature type="signal peptide" evidence="13">
    <location>
        <begin position="1"/>
        <end position="20"/>
    </location>
</feature>
<keyword evidence="5 12" id="KW-0479">Metal-binding</keyword>
<evidence type="ECO:0000256" key="8">
    <source>
        <dbReference type="ARBA" id="ARBA00022833"/>
    </source>
</evidence>
<comment type="subcellular location">
    <subcellularLocation>
        <location evidence="1 13">Secreted</location>
    </subcellularLocation>
</comment>
<dbReference type="GO" id="GO:0004222">
    <property type="term" value="F:metalloendopeptidase activity"/>
    <property type="evidence" value="ECO:0007669"/>
    <property type="project" value="InterPro"/>
</dbReference>
<dbReference type="InterPro" id="IPR011096">
    <property type="entry name" value="FTP_domain"/>
</dbReference>
<evidence type="ECO:0000256" key="2">
    <source>
        <dbReference type="ARBA" id="ARBA00006006"/>
    </source>
</evidence>
<dbReference type="InterPro" id="IPR027268">
    <property type="entry name" value="Peptidase_M4/M1_CTD_sf"/>
</dbReference>
<dbReference type="SUPFAM" id="SSF55486">
    <property type="entry name" value="Metalloproteases ('zincins'), catalytic domain"/>
    <property type="match status" value="1"/>
</dbReference>
<evidence type="ECO:0000313" key="17">
    <source>
        <dbReference type="Proteomes" id="UP000663846"/>
    </source>
</evidence>
<evidence type="ECO:0000313" key="16">
    <source>
        <dbReference type="EMBL" id="CAE6431544.1"/>
    </source>
</evidence>
<keyword evidence="7 13" id="KW-0378">Hydrolase</keyword>
<evidence type="ECO:0000256" key="11">
    <source>
        <dbReference type="PIRSR" id="PIRSR601842-1"/>
    </source>
</evidence>
<keyword evidence="9 13" id="KW-0482">Metalloprotease</keyword>
<feature type="region of interest" description="Disordered" evidence="14">
    <location>
        <begin position="241"/>
        <end position="260"/>
    </location>
</feature>
<gene>
    <name evidence="16" type="ORF">RDB_LOCUS107865</name>
</gene>
<evidence type="ECO:0000256" key="6">
    <source>
        <dbReference type="ARBA" id="ARBA00022729"/>
    </source>
</evidence>
<keyword evidence="3 13" id="KW-0964">Secreted</keyword>
<evidence type="ECO:0000256" key="12">
    <source>
        <dbReference type="PIRSR" id="PIRSR601842-2"/>
    </source>
</evidence>
<evidence type="ECO:0000256" key="14">
    <source>
        <dbReference type="SAM" id="MobiDB-lite"/>
    </source>
</evidence>
<feature type="compositionally biased region" description="Polar residues" evidence="14">
    <location>
        <begin position="247"/>
        <end position="260"/>
    </location>
</feature>
<keyword evidence="4 13" id="KW-0645">Protease</keyword>
<evidence type="ECO:0000256" key="5">
    <source>
        <dbReference type="ARBA" id="ARBA00022723"/>
    </source>
</evidence>
<evidence type="ECO:0000256" key="7">
    <source>
        <dbReference type="ARBA" id="ARBA00022801"/>
    </source>
</evidence>
<dbReference type="CDD" id="cd09596">
    <property type="entry name" value="M36"/>
    <property type="match status" value="1"/>
</dbReference>
<evidence type="ECO:0000256" key="9">
    <source>
        <dbReference type="ARBA" id="ARBA00023049"/>
    </source>
</evidence>
<feature type="active site" evidence="11">
    <location>
        <position position="395"/>
    </location>
</feature>
<dbReference type="AlphaFoldDB" id="A0A8H2XU11"/>
<sequence>MVCLTSLSAVALLIASGVIAAPWHSNTHHHTHRARGVGPAGVKLISYHPPSLFETYGVDGAGFSAVGRNSSEDLAKSFLQERLGVTADGLVRHAGHTHDDVDYEYFAQTINGLRVSNAVANVAVKDGKVVSYGASFIKPKNVSPKEPSLDQTRAIALAEEATDGKWNQWPIKLEYTARDDQSCTLTYVVQIQRSDGTWKEFYVDGHDGTIVNVVDFVADSSYHVVPFNYQDPTQQYRLVESPEDPSASPQGWHTSTTTSGNNAIVYQGVPLLGTTRQSSSNNTYEYPHDASKEPNVPPNVDAARVNAFYSVNKMHDVTYLYGFTESAYNFQNSNFGKGGNENDGIQVSVQDGSGKNNANFATPPDGQPGIMRMYTWDFTTPNRDGALENDIVTHEYAHGVSNRITGGGTGRCLQTTEAGGMGEGWSDAMADITEAKTVPLPDFTLGSYVTNKPGGIRTYPYSTNMVTNPLTYKDLDSRNEVHAIGEVWALIWHELLALFGKQYGIGDSLDPSKETGNSIVLHLMMDGFSLQSCNPTFIIARDGAEAGKYMDNYDVPEGC</sequence>
<dbReference type="PANTHER" id="PTHR33478:SF1">
    <property type="entry name" value="EXTRACELLULAR METALLOPROTEINASE MEP"/>
    <property type="match status" value="1"/>
</dbReference>
<keyword evidence="8 12" id="KW-0862">Zinc</keyword>
<dbReference type="Gene3D" id="3.10.170.10">
    <property type="match status" value="1"/>
</dbReference>
<dbReference type="GO" id="GO:0006508">
    <property type="term" value="P:proteolysis"/>
    <property type="evidence" value="ECO:0007669"/>
    <property type="project" value="UniProtKB-KW"/>
</dbReference>
<keyword evidence="6 13" id="KW-0732">Signal</keyword>
<feature type="binding site" evidence="12">
    <location>
        <position position="394"/>
    </location>
    <ligand>
        <name>Zn(2+)</name>
        <dbReference type="ChEBI" id="CHEBI:29105"/>
        <note>catalytic</note>
    </ligand>
</feature>
<dbReference type="InterPro" id="IPR001842">
    <property type="entry name" value="Peptidase_M36"/>
</dbReference>
<evidence type="ECO:0000259" key="15">
    <source>
        <dbReference type="Pfam" id="PF07504"/>
    </source>
</evidence>
<dbReference type="EMBL" id="CAJMWS010000327">
    <property type="protein sequence ID" value="CAE6431544.1"/>
    <property type="molecule type" value="Genomic_DNA"/>
</dbReference>
<evidence type="ECO:0000256" key="1">
    <source>
        <dbReference type="ARBA" id="ARBA00004613"/>
    </source>
</evidence>
<comment type="similarity">
    <text evidence="2 13">Belongs to the peptidase M36 family.</text>
</comment>
<feature type="binding site" evidence="12">
    <location>
        <position position="398"/>
    </location>
    <ligand>
        <name>Zn(2+)</name>
        <dbReference type="ChEBI" id="CHEBI:29105"/>
        <note>catalytic</note>
    </ligand>
</feature>
<name>A0A8H2XU11_9AGAM</name>
<dbReference type="PRINTS" id="PR00999">
    <property type="entry name" value="FUNGALYSIN"/>
</dbReference>
<reference evidence="16" key="1">
    <citation type="submission" date="2021-01" db="EMBL/GenBank/DDBJ databases">
        <authorList>
            <person name="Kaushik A."/>
        </authorList>
    </citation>
    <scope>NUCLEOTIDE SEQUENCE</scope>
    <source>
        <strain evidence="16">AG1-1C</strain>
    </source>
</reference>
<feature type="region of interest" description="Disordered" evidence="14">
    <location>
        <begin position="276"/>
        <end position="298"/>
    </location>
</feature>